<feature type="region of interest" description="Disordered" evidence="1">
    <location>
        <begin position="252"/>
        <end position="284"/>
    </location>
</feature>
<dbReference type="EMBL" id="BMVB01000005">
    <property type="protein sequence ID" value="GHC45617.1"/>
    <property type="molecule type" value="Genomic_DNA"/>
</dbReference>
<dbReference type="AlphaFoldDB" id="A0A918TEC6"/>
<organism evidence="3 4">
    <name type="scientific">Streptomyces cinnamoneus</name>
    <name type="common">Streptoverticillium cinnamoneum</name>
    <dbReference type="NCBI Taxonomy" id="53446"/>
    <lineage>
        <taxon>Bacteria</taxon>
        <taxon>Bacillati</taxon>
        <taxon>Actinomycetota</taxon>
        <taxon>Actinomycetes</taxon>
        <taxon>Kitasatosporales</taxon>
        <taxon>Streptomycetaceae</taxon>
        <taxon>Streptomyces</taxon>
        <taxon>Streptomyces cinnamoneus group</taxon>
    </lineage>
</organism>
<reference evidence="3" key="1">
    <citation type="journal article" date="2014" name="Int. J. Syst. Evol. Microbiol.">
        <title>Complete genome sequence of Corynebacterium casei LMG S-19264T (=DSM 44701T), isolated from a smear-ripened cheese.</title>
        <authorList>
            <consortium name="US DOE Joint Genome Institute (JGI-PGF)"/>
            <person name="Walter F."/>
            <person name="Albersmeier A."/>
            <person name="Kalinowski J."/>
            <person name="Ruckert C."/>
        </authorList>
    </citation>
    <scope>NUCLEOTIDE SEQUENCE</scope>
    <source>
        <strain evidence="3">JCM 4633</strain>
    </source>
</reference>
<dbReference type="PROSITE" id="PS50234">
    <property type="entry name" value="VWFA"/>
    <property type="match status" value="1"/>
</dbReference>
<gene>
    <name evidence="3" type="ORF">GCM10010507_21180</name>
</gene>
<evidence type="ECO:0000259" key="2">
    <source>
        <dbReference type="PROSITE" id="PS50234"/>
    </source>
</evidence>
<dbReference type="Proteomes" id="UP000646244">
    <property type="component" value="Unassembled WGS sequence"/>
</dbReference>
<evidence type="ECO:0000313" key="3">
    <source>
        <dbReference type="EMBL" id="GHC45617.1"/>
    </source>
</evidence>
<dbReference type="RefSeq" id="WP_190109419.1">
    <property type="nucleotide sequence ID" value="NZ_BMVB01000005.1"/>
</dbReference>
<reference evidence="3" key="2">
    <citation type="submission" date="2020-09" db="EMBL/GenBank/DDBJ databases">
        <authorList>
            <person name="Sun Q."/>
            <person name="Ohkuma M."/>
        </authorList>
    </citation>
    <scope>NUCLEOTIDE SEQUENCE</scope>
    <source>
        <strain evidence="3">JCM 4633</strain>
    </source>
</reference>
<accession>A0A918TEC6</accession>
<dbReference type="Pfam" id="PF00092">
    <property type="entry name" value="VWA"/>
    <property type="match status" value="1"/>
</dbReference>
<protein>
    <recommendedName>
        <fullName evidence="2">VWFA domain-containing protein</fullName>
    </recommendedName>
</protein>
<proteinExistence type="predicted"/>
<evidence type="ECO:0000313" key="4">
    <source>
        <dbReference type="Proteomes" id="UP000646244"/>
    </source>
</evidence>
<dbReference type="InterPro" id="IPR002035">
    <property type="entry name" value="VWF_A"/>
</dbReference>
<comment type="caution">
    <text evidence="3">The sequence shown here is derived from an EMBL/GenBank/DDBJ whole genome shotgun (WGS) entry which is preliminary data.</text>
</comment>
<dbReference type="Gene3D" id="3.40.50.1460">
    <property type="match status" value="1"/>
</dbReference>
<dbReference type="InterPro" id="IPR036465">
    <property type="entry name" value="vWFA_dom_sf"/>
</dbReference>
<name>A0A918TEC6_STRCJ</name>
<dbReference type="SMART" id="SM00327">
    <property type="entry name" value="VWA"/>
    <property type="match status" value="1"/>
</dbReference>
<dbReference type="SUPFAM" id="SSF53300">
    <property type="entry name" value="vWA-like"/>
    <property type="match status" value="1"/>
</dbReference>
<dbReference type="Gene3D" id="3.40.50.410">
    <property type="entry name" value="von Willebrand factor, type A domain"/>
    <property type="match status" value="1"/>
</dbReference>
<dbReference type="Pfam" id="PF13531">
    <property type="entry name" value="SBP_bac_11"/>
    <property type="match status" value="1"/>
</dbReference>
<evidence type="ECO:0000256" key="1">
    <source>
        <dbReference type="SAM" id="MobiDB-lite"/>
    </source>
</evidence>
<feature type="domain" description="VWFA" evidence="2">
    <location>
        <begin position="668"/>
        <end position="864"/>
    </location>
</feature>
<dbReference type="CDD" id="cd00198">
    <property type="entry name" value="vWFA"/>
    <property type="match status" value="1"/>
</dbReference>
<sequence length="869" mass="92562">MAGPAQHEETHRALLVGVAHYASKRPLEFAAGLGNIAAVQHNLVELQEVLRTGGIFDEDGIESLFSPGVEQFEHRLGYARDHTDGLLLVYFAGHGIVDTRTGGHGRLLLGLRDAKVEHGPGFPGWIRWDDVLNRLCSGKSRPRHTVVILDCCYAGNASAAWEELDELDQKRISLLLAVQKNQRIDAGGAGTPTPYTAQLLRHLGQGAGASDGVVTLGGLHKRLAHGLRAARTVGGREWSPQACRQDGADNEVLARPPSAAPAAGTNGEAGRSGDEGSSGPGPRPGRLRLVVTVLLAVAATLSATLWWAVSRGAGGDGPAASCAGHPPLELRVLTDPDLMPVMRRAVDGFVASDANRDGDRCRRTGITVYSAGAAETVEAFRTQYGEWAHVGRSGFNPVGTVGPQPDVWIPASAASARRAQDEAGSQASVLTLDFDDKRPLANAPMVLLLPEQLAETEGGRTGRKLADLMTAMKAKGAQAEVRRADPRHTDAGLAATRGLYGTDAPRQVELGQRRQGRPAPTGKDLVCGLAKGTSAEAREVDRRTAVLVAEPTLGQYRSCAGETGVTRVAEYPDDVPGLAPVFVHVRWNDARLDEEERGRAVQRFRDWLASEDGRKTFRDAAFRAAPQAPFPSPSPGLLTSPGPMPRPLSADEAADTLEKYRQANAASRVRFLLDGSGSMSRWWDGANSAREILKQSFGRFGSDDIFGVWSVASQGTGTPYRELLAFGTHGSWSRTAGKGEQDKAAEAGKKVDDAVPELSMEADIGGALKAALDQMPRGGEDDGHPQLVVVLTDDEDNDRMTAAQQNELVTFVRERKVPVVMVSFDSGGCLKDRLDLRVAEASGGTCLDARGDLARNLGAEISQVAQGHQ</sequence>